<dbReference type="InterPro" id="IPR014016">
    <property type="entry name" value="UvrD-like_ATP-bd"/>
</dbReference>
<name>A0ABV4HUD4_9GAMM</name>
<feature type="domain" description="UvrD-like helicase ATP-binding" evidence="7">
    <location>
        <begin position="5"/>
        <end position="259"/>
    </location>
</feature>
<sequence length="606" mass="68263">MAVAAMKLSEKQQEVLDTEGHLLVIGGPGAGKTTISILKAAKIAAALRPGQEVLFLSFARATISRVIEVIENEHAIPKPIKSRINVETYHSFFWRLLKTHGYLLGLPKPLTILTPSNEAIALSAIRGEYKADGKLSAQEKAERKVREQAERLRQAKDEGRVCFRLFAYHVAELLERSKRLRQLIAVRYPVIILDEFQDTNADQWRVVQQLGRECTVIALADPEQRIYDWIGADPARLDQFRATFTHKNVVLKGENHRNAGTDILLFGNEILTGNFSKKEYAGVELRTYSANENEARTALITQTYAARKRLVDSKKKNWSLVILVPTKKMTRAVSDVFRQPLAKMPPIRHSAAIDLDAAILGAEIVSFLMQPPSLLHLDGVIDLLCNYFHGKGGDSPAKADLQQAASIRKAFALYADKKAAGRPLPLNSLMVPLLQTYEQLKQIPLTGDPDHDWRAVRKAMESAPCARFKGVATEVKNIRLLERGTQLRQELSQDWRTFGRYENALRITRQAFVREHFATQAKPEAGVIVMNMHKAKGKQFDEVIIFEGWPRYVKKKIVANPDRIVRANLKDNIDDQARQNLRVSVTRGRQRTMILTPQGDPCVILV</sequence>
<dbReference type="PROSITE" id="PS51198">
    <property type="entry name" value="UVRD_HELICASE_ATP_BIND"/>
    <property type="match status" value="1"/>
</dbReference>
<protein>
    <recommendedName>
        <fullName evidence="5">DNA 3'-5' helicase II</fullName>
    </recommendedName>
</protein>
<dbReference type="Gene3D" id="3.40.50.300">
    <property type="entry name" value="P-loop containing nucleotide triphosphate hydrolases"/>
    <property type="match status" value="2"/>
</dbReference>
<evidence type="ECO:0000256" key="3">
    <source>
        <dbReference type="ARBA" id="ARBA00022806"/>
    </source>
</evidence>
<dbReference type="EMBL" id="JBFWIC010000033">
    <property type="protein sequence ID" value="MEZ0476368.1"/>
    <property type="molecule type" value="Genomic_DNA"/>
</dbReference>
<dbReference type="SUPFAM" id="SSF52540">
    <property type="entry name" value="P-loop containing nucleoside triphosphate hydrolases"/>
    <property type="match status" value="1"/>
</dbReference>
<proteinExistence type="predicted"/>
<dbReference type="PANTHER" id="PTHR11070">
    <property type="entry name" value="UVRD / RECB / PCRA DNA HELICASE FAMILY MEMBER"/>
    <property type="match status" value="1"/>
</dbReference>
<accession>A0ABV4HUD4</accession>
<dbReference type="Proteomes" id="UP001566331">
    <property type="component" value="Unassembled WGS sequence"/>
</dbReference>
<evidence type="ECO:0000259" key="7">
    <source>
        <dbReference type="PROSITE" id="PS51198"/>
    </source>
</evidence>
<keyword evidence="4 6" id="KW-0067">ATP-binding</keyword>
<evidence type="ECO:0000313" key="8">
    <source>
        <dbReference type="EMBL" id="MEZ0476368.1"/>
    </source>
</evidence>
<evidence type="ECO:0000256" key="5">
    <source>
        <dbReference type="ARBA" id="ARBA00034923"/>
    </source>
</evidence>
<feature type="binding site" evidence="6">
    <location>
        <begin position="26"/>
        <end position="33"/>
    </location>
    <ligand>
        <name>ATP</name>
        <dbReference type="ChEBI" id="CHEBI:30616"/>
    </ligand>
</feature>
<evidence type="ECO:0000256" key="1">
    <source>
        <dbReference type="ARBA" id="ARBA00022741"/>
    </source>
</evidence>
<keyword evidence="3 6" id="KW-0347">Helicase</keyword>
<reference evidence="8 9" key="1">
    <citation type="submission" date="2024-07" db="EMBL/GenBank/DDBJ databases">
        <title>Luteimonas salilacus sp. nov., isolated from the shore soil of Salt Lake in Tibet of China.</title>
        <authorList>
            <person name="Zhang X."/>
            <person name="Li A."/>
        </authorList>
    </citation>
    <scope>NUCLEOTIDE SEQUENCE [LARGE SCALE GENOMIC DNA]</scope>
    <source>
        <strain evidence="8 9">B3-2-R+30</strain>
    </source>
</reference>
<dbReference type="RefSeq" id="WP_370565656.1">
    <property type="nucleotide sequence ID" value="NZ_JBFWIB010000021.1"/>
</dbReference>
<dbReference type="Pfam" id="PF00580">
    <property type="entry name" value="UvrD-helicase"/>
    <property type="match status" value="1"/>
</dbReference>
<evidence type="ECO:0000256" key="2">
    <source>
        <dbReference type="ARBA" id="ARBA00022801"/>
    </source>
</evidence>
<keyword evidence="9" id="KW-1185">Reference proteome</keyword>
<keyword evidence="2 6" id="KW-0378">Hydrolase</keyword>
<dbReference type="InterPro" id="IPR000212">
    <property type="entry name" value="DNA_helicase_UvrD/REP"/>
</dbReference>
<gene>
    <name evidence="8" type="ORF">AB6713_17365</name>
</gene>
<dbReference type="PANTHER" id="PTHR11070:SF2">
    <property type="entry name" value="ATP-DEPENDENT DNA HELICASE SRS2"/>
    <property type="match status" value="1"/>
</dbReference>
<dbReference type="InterPro" id="IPR027417">
    <property type="entry name" value="P-loop_NTPase"/>
</dbReference>
<evidence type="ECO:0000313" key="9">
    <source>
        <dbReference type="Proteomes" id="UP001566331"/>
    </source>
</evidence>
<keyword evidence="1 6" id="KW-0547">Nucleotide-binding</keyword>
<evidence type="ECO:0000256" key="4">
    <source>
        <dbReference type="ARBA" id="ARBA00022840"/>
    </source>
</evidence>
<evidence type="ECO:0000256" key="6">
    <source>
        <dbReference type="PROSITE-ProRule" id="PRU00560"/>
    </source>
</evidence>
<organism evidence="8 9">
    <name type="scientific">Luteimonas salinilitoris</name>
    <dbReference type="NCBI Taxonomy" id="3237697"/>
    <lineage>
        <taxon>Bacteria</taxon>
        <taxon>Pseudomonadati</taxon>
        <taxon>Pseudomonadota</taxon>
        <taxon>Gammaproteobacteria</taxon>
        <taxon>Lysobacterales</taxon>
        <taxon>Lysobacteraceae</taxon>
        <taxon>Luteimonas</taxon>
    </lineage>
</organism>
<comment type="caution">
    <text evidence="8">The sequence shown here is derived from an EMBL/GenBank/DDBJ whole genome shotgun (WGS) entry which is preliminary data.</text>
</comment>